<dbReference type="GO" id="GO:0016773">
    <property type="term" value="F:phosphotransferase activity, alcohol group as acceptor"/>
    <property type="evidence" value="ECO:0007669"/>
    <property type="project" value="InterPro"/>
</dbReference>
<dbReference type="SUPFAM" id="SSF53067">
    <property type="entry name" value="Actin-like ATPase domain"/>
    <property type="match status" value="1"/>
</dbReference>
<dbReference type="Gene3D" id="3.30.420.40">
    <property type="match status" value="1"/>
</dbReference>
<dbReference type="Pfam" id="PF03702">
    <property type="entry name" value="AnmK"/>
    <property type="match status" value="1"/>
</dbReference>
<dbReference type="PANTHER" id="PTHR30605">
    <property type="entry name" value="ANHYDRO-N-ACETYLMURAMIC ACID KINASE"/>
    <property type="match status" value="1"/>
</dbReference>
<feature type="non-terminal residue" evidence="1">
    <location>
        <position position="286"/>
    </location>
</feature>
<protein>
    <recommendedName>
        <fullName evidence="2">Anhydro-N-acetylmuramic acid kinase</fullName>
    </recommendedName>
</protein>
<name>A0A382INN1_9ZZZZ</name>
<dbReference type="AlphaFoldDB" id="A0A382INN1"/>
<dbReference type="EMBL" id="UINC01068389">
    <property type="protein sequence ID" value="SVC00985.1"/>
    <property type="molecule type" value="Genomic_DNA"/>
</dbReference>
<dbReference type="GO" id="GO:0006040">
    <property type="term" value="P:amino sugar metabolic process"/>
    <property type="evidence" value="ECO:0007669"/>
    <property type="project" value="InterPro"/>
</dbReference>
<accession>A0A382INN1</accession>
<proteinExistence type="predicted"/>
<dbReference type="InterPro" id="IPR043129">
    <property type="entry name" value="ATPase_NBD"/>
</dbReference>
<reference evidence="1" key="1">
    <citation type="submission" date="2018-05" db="EMBL/GenBank/DDBJ databases">
        <authorList>
            <person name="Lanie J.A."/>
            <person name="Ng W.-L."/>
            <person name="Kazmierczak K.M."/>
            <person name="Andrzejewski T.M."/>
            <person name="Davidsen T.M."/>
            <person name="Wayne K.J."/>
            <person name="Tettelin H."/>
            <person name="Glass J.I."/>
            <person name="Rusch D."/>
            <person name="Podicherti R."/>
            <person name="Tsui H.-C.T."/>
            <person name="Winkler M.E."/>
        </authorList>
    </citation>
    <scope>NUCLEOTIDE SEQUENCE</scope>
</reference>
<sequence length="286" mass="32263">MESIKVIGLMTGTSCDGMDLSLVNCKKNNNSIDGEIIINHYVQYPVSLTKKLLNLYTSDPSELTKTHMELGQFWSEKITEWVKENNLKYDLIGIHGQTIFHDGGQSTLQIGEPLYISKSLKVPVIYNFRTKDIINKGQGAPLMPVVDKWLFKNESKDIISLNIGGISNITIINKNKNILGFDTGPGMSLLDIYCLKYLNLSYDNNGSISSKGKINKTIVQEWIEENNFILSKPPKSTGKELYGEKWLNSHFKSPKRNDHKNNLANLSYFTAKSIALNIQKFHKGKS</sequence>
<dbReference type="GO" id="GO:0009254">
    <property type="term" value="P:peptidoglycan turnover"/>
    <property type="evidence" value="ECO:0007669"/>
    <property type="project" value="InterPro"/>
</dbReference>
<dbReference type="InterPro" id="IPR005338">
    <property type="entry name" value="Anhydro_N_Ac-Mur_kinase"/>
</dbReference>
<gene>
    <name evidence="1" type="ORF">METZ01_LOCUS253839</name>
</gene>
<dbReference type="PANTHER" id="PTHR30605:SF0">
    <property type="entry name" value="ANHYDRO-N-ACETYLMURAMIC ACID KINASE"/>
    <property type="match status" value="1"/>
</dbReference>
<evidence type="ECO:0008006" key="2">
    <source>
        <dbReference type="Google" id="ProtNLM"/>
    </source>
</evidence>
<evidence type="ECO:0000313" key="1">
    <source>
        <dbReference type="EMBL" id="SVC00985.1"/>
    </source>
</evidence>
<dbReference type="GO" id="GO:0005524">
    <property type="term" value="F:ATP binding"/>
    <property type="evidence" value="ECO:0007669"/>
    <property type="project" value="InterPro"/>
</dbReference>
<organism evidence="1">
    <name type="scientific">marine metagenome</name>
    <dbReference type="NCBI Taxonomy" id="408172"/>
    <lineage>
        <taxon>unclassified sequences</taxon>
        <taxon>metagenomes</taxon>
        <taxon>ecological metagenomes</taxon>
    </lineage>
</organism>